<keyword evidence="7" id="KW-1185">Reference proteome</keyword>
<evidence type="ECO:0000256" key="3">
    <source>
        <dbReference type="ARBA" id="ARBA00023163"/>
    </source>
</evidence>
<comment type="subunit">
    <text evidence="5">Component of the Mediator complex.</text>
</comment>
<comment type="similarity">
    <text evidence="5">Belongs to the Mediator complex subunit 19 family.</text>
</comment>
<evidence type="ECO:0000256" key="4">
    <source>
        <dbReference type="ARBA" id="ARBA00023242"/>
    </source>
</evidence>
<evidence type="ECO:0000256" key="1">
    <source>
        <dbReference type="ARBA" id="ARBA00004123"/>
    </source>
</evidence>
<feature type="compositionally biased region" description="Basic residues" evidence="6">
    <location>
        <begin position="198"/>
        <end position="217"/>
    </location>
</feature>
<gene>
    <name evidence="5" type="primary">MED19</name>
</gene>
<keyword evidence="5" id="KW-0010">Activator</keyword>
<sequence>MTEYMEIDQPHQSTGSLRTKISLKHGVRRVCPFHLMKETLPPPNNLLGSKDLISLFDLGSSYQKYCTPGKLRNDLASFLPQLCNTQKLTSSISSSPSLCGLIEKPPITGKQIVAPHDMKGFQLVPGTVPEAYQLFDTKDVNRLIGIGSNGAANTADDQSNAYDEFGNNFGDSFDQKKAHRAVQKRALENPDFAEGERKAKKHKKDKKKSKKEKKRDKERKEGNDEGGTPGSSRPTGISFY</sequence>
<dbReference type="GO" id="GO:0016592">
    <property type="term" value="C:mediator complex"/>
    <property type="evidence" value="ECO:0007669"/>
    <property type="project" value="InterPro"/>
</dbReference>
<evidence type="ECO:0000256" key="6">
    <source>
        <dbReference type="SAM" id="MobiDB-lite"/>
    </source>
</evidence>
<feature type="region of interest" description="Disordered" evidence="6">
    <location>
        <begin position="176"/>
        <end position="240"/>
    </location>
</feature>
<evidence type="ECO:0000313" key="8">
    <source>
        <dbReference type="WBParaSite" id="Pan_g11279.t1"/>
    </source>
</evidence>
<protein>
    <recommendedName>
        <fullName evidence="5">Mediator of RNA polymerase II transcription subunit 19</fullName>
    </recommendedName>
    <alternativeName>
        <fullName evidence="5">Mediator complex subunit 19</fullName>
    </alternativeName>
</protein>
<dbReference type="GO" id="GO:0006357">
    <property type="term" value="P:regulation of transcription by RNA polymerase II"/>
    <property type="evidence" value="ECO:0007669"/>
    <property type="project" value="InterPro"/>
</dbReference>
<keyword evidence="2 5" id="KW-0805">Transcription regulation</keyword>
<dbReference type="WBParaSite" id="Pan_g11279.t1">
    <property type="protein sequence ID" value="Pan_g11279.t1"/>
    <property type="gene ID" value="Pan_g11279"/>
</dbReference>
<reference evidence="7" key="1">
    <citation type="journal article" date="2013" name="Genetics">
        <title>The draft genome and transcriptome of Panagrellus redivivus are shaped by the harsh demands of a free-living lifestyle.</title>
        <authorList>
            <person name="Srinivasan J."/>
            <person name="Dillman A.R."/>
            <person name="Macchietto M.G."/>
            <person name="Heikkinen L."/>
            <person name="Lakso M."/>
            <person name="Fracchia K.M."/>
            <person name="Antoshechkin I."/>
            <person name="Mortazavi A."/>
            <person name="Wong G."/>
            <person name="Sternberg P.W."/>
        </authorList>
    </citation>
    <scope>NUCLEOTIDE SEQUENCE [LARGE SCALE GENOMIC DNA]</scope>
    <source>
        <strain evidence="7">MT8872</strain>
    </source>
</reference>
<dbReference type="GO" id="GO:0003712">
    <property type="term" value="F:transcription coregulator activity"/>
    <property type="evidence" value="ECO:0007669"/>
    <property type="project" value="InterPro"/>
</dbReference>
<evidence type="ECO:0000313" key="7">
    <source>
        <dbReference type="Proteomes" id="UP000492821"/>
    </source>
</evidence>
<evidence type="ECO:0000256" key="2">
    <source>
        <dbReference type="ARBA" id="ARBA00023015"/>
    </source>
</evidence>
<dbReference type="AlphaFoldDB" id="A0A7E4UQJ5"/>
<comment type="function">
    <text evidence="5">Component of the Mediator complex, a coactivator involved in the regulated transcription of nearly all RNA polymerase II-dependent genes. Mediator functions as a bridge to convey information from gene-specific regulatory proteins to the basal RNA polymerase II transcription machinery. Mediator is recruited to promoters by direct interactions with regulatory proteins and serves as a scaffold for the assembly of a functional preinitiation complex with RNA polymerase II and the general transcription factors.</text>
</comment>
<organism evidence="7 8">
    <name type="scientific">Panagrellus redivivus</name>
    <name type="common">Microworm</name>
    <dbReference type="NCBI Taxonomy" id="6233"/>
    <lineage>
        <taxon>Eukaryota</taxon>
        <taxon>Metazoa</taxon>
        <taxon>Ecdysozoa</taxon>
        <taxon>Nematoda</taxon>
        <taxon>Chromadorea</taxon>
        <taxon>Rhabditida</taxon>
        <taxon>Tylenchina</taxon>
        <taxon>Panagrolaimomorpha</taxon>
        <taxon>Panagrolaimoidea</taxon>
        <taxon>Panagrolaimidae</taxon>
        <taxon>Panagrellus</taxon>
    </lineage>
</organism>
<accession>A0A7E4UQJ5</accession>
<reference evidence="8" key="2">
    <citation type="submission" date="2020-10" db="UniProtKB">
        <authorList>
            <consortium name="WormBaseParasite"/>
        </authorList>
    </citation>
    <scope>IDENTIFICATION</scope>
</reference>
<keyword evidence="4 5" id="KW-0539">Nucleus</keyword>
<name>A0A7E4UQJ5_PANRE</name>
<evidence type="ECO:0000256" key="5">
    <source>
        <dbReference type="RuleBase" id="RU364151"/>
    </source>
</evidence>
<comment type="subcellular location">
    <subcellularLocation>
        <location evidence="1 5">Nucleus</location>
    </subcellularLocation>
</comment>
<proteinExistence type="inferred from homology"/>
<dbReference type="InterPro" id="IPR019403">
    <property type="entry name" value="Mediator_Med19_met"/>
</dbReference>
<keyword evidence="3 5" id="KW-0804">Transcription</keyword>
<feature type="compositionally biased region" description="Polar residues" evidence="6">
    <location>
        <begin position="230"/>
        <end position="240"/>
    </location>
</feature>
<dbReference type="Pfam" id="PF10278">
    <property type="entry name" value="Med19"/>
    <property type="match status" value="1"/>
</dbReference>
<dbReference type="Proteomes" id="UP000492821">
    <property type="component" value="Unassembled WGS sequence"/>
</dbReference>